<proteinExistence type="predicted"/>
<dbReference type="Proteomes" id="UP000799049">
    <property type="component" value="Unassembled WGS sequence"/>
</dbReference>
<dbReference type="OrthoDB" id="9971592at2759"/>
<evidence type="ECO:0000313" key="1">
    <source>
        <dbReference type="EMBL" id="KAF0852975.1"/>
    </source>
</evidence>
<accession>A0A8K0F305</accession>
<name>A0A8K0F305_ANDGO</name>
<dbReference type="EMBL" id="VRVR01000007">
    <property type="protein sequence ID" value="KAF0852975.1"/>
    <property type="molecule type" value="Genomic_DNA"/>
</dbReference>
<keyword evidence="2" id="KW-1185">Reference proteome</keyword>
<dbReference type="SUPFAM" id="SSF47072">
    <property type="entry name" value="Cysteine alpha-hairpin motif"/>
    <property type="match status" value="1"/>
</dbReference>
<evidence type="ECO:0000313" key="2">
    <source>
        <dbReference type="Proteomes" id="UP000799049"/>
    </source>
</evidence>
<sequence length="60" mass="7037">MTSLTKIDNPCQKYALVSYKCQEENQADKSVCKDHFDIYKECMRQYREHLKALKKSSSSS</sequence>
<reference evidence="1" key="1">
    <citation type="submission" date="2019-09" db="EMBL/GenBank/DDBJ databases">
        <title>The Mitochondrial Proteome of the Jakobid, Andalucia godoyi, a Protist With the Most Gene-Rich and Bacteria-Like Mitochondrial Genome.</title>
        <authorList>
            <person name="Gray M.W."/>
            <person name="Burger G."/>
            <person name="Derelle R."/>
            <person name="Klimes V."/>
            <person name="Leger M."/>
            <person name="Sarrasin M."/>
            <person name="Vlcek C."/>
            <person name="Roger A.J."/>
            <person name="Elias M."/>
            <person name="Lang B.F."/>
        </authorList>
    </citation>
    <scope>NUCLEOTIDE SEQUENCE</scope>
    <source>
        <strain evidence="1">And28</strain>
    </source>
</reference>
<comment type="caution">
    <text evidence="1">The sequence shown here is derived from an EMBL/GenBank/DDBJ whole genome shotgun (WGS) entry which is preliminary data.</text>
</comment>
<dbReference type="AlphaFoldDB" id="A0A8K0F305"/>
<dbReference type="PROSITE" id="PS51808">
    <property type="entry name" value="CHCH"/>
    <property type="match status" value="1"/>
</dbReference>
<gene>
    <name evidence="1" type="ORF">ANDGO_08770</name>
</gene>
<protein>
    <submittedName>
        <fullName evidence="1">Mitochondrial CIV assembly protein Cox23</fullName>
    </submittedName>
</protein>
<dbReference type="InterPro" id="IPR009069">
    <property type="entry name" value="Cys_alpha_HP_mot_SF"/>
</dbReference>
<organism evidence="1 2">
    <name type="scientific">Andalucia godoyi</name>
    <name type="common">Flagellate</name>
    <dbReference type="NCBI Taxonomy" id="505711"/>
    <lineage>
        <taxon>Eukaryota</taxon>
        <taxon>Discoba</taxon>
        <taxon>Jakobida</taxon>
        <taxon>Andalucina</taxon>
        <taxon>Andaluciidae</taxon>
        <taxon>Andalucia</taxon>
    </lineage>
</organism>